<name>A0A9P5CTA4_CRYP1</name>
<dbReference type="Proteomes" id="UP000803844">
    <property type="component" value="Unassembled WGS sequence"/>
</dbReference>
<sequence>MLSILTMDSRDKAIKPQLLNFESPNGFVSAKQVSLMIWGDRTAKQATVMASRPFRDLCPFNKP</sequence>
<keyword evidence="2" id="KW-1185">Reference proteome</keyword>
<proteinExistence type="predicted"/>
<dbReference type="AlphaFoldDB" id="A0A9P5CTA4"/>
<accession>A0A9P5CTA4</accession>
<comment type="caution">
    <text evidence="1">The sequence shown here is derived from an EMBL/GenBank/DDBJ whole genome shotgun (WGS) entry which is preliminary data.</text>
</comment>
<organism evidence="1 2">
    <name type="scientific">Cryphonectria parasitica (strain ATCC 38755 / EP155)</name>
    <dbReference type="NCBI Taxonomy" id="660469"/>
    <lineage>
        <taxon>Eukaryota</taxon>
        <taxon>Fungi</taxon>
        <taxon>Dikarya</taxon>
        <taxon>Ascomycota</taxon>
        <taxon>Pezizomycotina</taxon>
        <taxon>Sordariomycetes</taxon>
        <taxon>Sordariomycetidae</taxon>
        <taxon>Diaporthales</taxon>
        <taxon>Cryphonectriaceae</taxon>
        <taxon>Cryphonectria-Endothia species complex</taxon>
        <taxon>Cryphonectria</taxon>
    </lineage>
</organism>
<dbReference type="EMBL" id="MU032345">
    <property type="protein sequence ID" value="KAF3768950.1"/>
    <property type="molecule type" value="Genomic_DNA"/>
</dbReference>
<dbReference type="GeneID" id="63840208"/>
<gene>
    <name evidence="1" type="ORF">M406DRAFT_355094</name>
</gene>
<evidence type="ECO:0000313" key="1">
    <source>
        <dbReference type="EMBL" id="KAF3768950.1"/>
    </source>
</evidence>
<dbReference type="RefSeq" id="XP_040779911.1">
    <property type="nucleotide sequence ID" value="XM_040923079.1"/>
</dbReference>
<protein>
    <submittedName>
        <fullName evidence="1">Uncharacterized protein</fullName>
    </submittedName>
</protein>
<reference evidence="1" key="1">
    <citation type="journal article" date="2020" name="Phytopathology">
        <title>Genome sequence of the chestnut blight fungus Cryphonectria parasitica EP155: A fundamental resource for an archetypical invasive plant pathogen.</title>
        <authorList>
            <person name="Crouch J.A."/>
            <person name="Dawe A."/>
            <person name="Aerts A."/>
            <person name="Barry K."/>
            <person name="Churchill A.C.L."/>
            <person name="Grimwood J."/>
            <person name="Hillman B."/>
            <person name="Milgroom M.G."/>
            <person name="Pangilinan J."/>
            <person name="Smith M."/>
            <person name="Salamov A."/>
            <person name="Schmutz J."/>
            <person name="Yadav J."/>
            <person name="Grigoriev I.V."/>
            <person name="Nuss D."/>
        </authorList>
    </citation>
    <scope>NUCLEOTIDE SEQUENCE</scope>
    <source>
        <strain evidence="1">EP155</strain>
    </source>
</reference>
<evidence type="ECO:0000313" key="2">
    <source>
        <dbReference type="Proteomes" id="UP000803844"/>
    </source>
</evidence>